<organism evidence="2 3">
    <name type="scientific">Rubripirellula tenax</name>
    <dbReference type="NCBI Taxonomy" id="2528015"/>
    <lineage>
        <taxon>Bacteria</taxon>
        <taxon>Pseudomonadati</taxon>
        <taxon>Planctomycetota</taxon>
        <taxon>Planctomycetia</taxon>
        <taxon>Pirellulales</taxon>
        <taxon>Pirellulaceae</taxon>
        <taxon>Rubripirellula</taxon>
    </lineage>
</organism>
<feature type="signal peptide" evidence="1">
    <location>
        <begin position="1"/>
        <end position="22"/>
    </location>
</feature>
<protein>
    <submittedName>
        <fullName evidence="2">Uncharacterized protein</fullName>
    </submittedName>
</protein>
<reference evidence="2 3" key="1">
    <citation type="submission" date="2019-02" db="EMBL/GenBank/DDBJ databases">
        <title>Deep-cultivation of Planctomycetes and their phenomic and genomic characterization uncovers novel biology.</title>
        <authorList>
            <person name="Wiegand S."/>
            <person name="Jogler M."/>
            <person name="Boedeker C."/>
            <person name="Pinto D."/>
            <person name="Vollmers J."/>
            <person name="Rivas-Marin E."/>
            <person name="Kohn T."/>
            <person name="Peeters S.H."/>
            <person name="Heuer A."/>
            <person name="Rast P."/>
            <person name="Oberbeckmann S."/>
            <person name="Bunk B."/>
            <person name="Jeske O."/>
            <person name="Meyerdierks A."/>
            <person name="Storesund J.E."/>
            <person name="Kallscheuer N."/>
            <person name="Luecker S."/>
            <person name="Lage O.M."/>
            <person name="Pohl T."/>
            <person name="Merkel B.J."/>
            <person name="Hornburger P."/>
            <person name="Mueller R.-W."/>
            <person name="Bruemmer F."/>
            <person name="Labrenz M."/>
            <person name="Spormann A.M."/>
            <person name="Op Den Camp H."/>
            <person name="Overmann J."/>
            <person name="Amann R."/>
            <person name="Jetten M.S.M."/>
            <person name="Mascher T."/>
            <person name="Medema M.H."/>
            <person name="Devos D.P."/>
            <person name="Kaster A.-K."/>
            <person name="Ovreas L."/>
            <person name="Rohde M."/>
            <person name="Galperin M.Y."/>
            <person name="Jogler C."/>
        </authorList>
    </citation>
    <scope>NUCLEOTIDE SEQUENCE [LARGE SCALE GENOMIC DNA]</scope>
    <source>
        <strain evidence="2 3">Poly51</strain>
    </source>
</reference>
<keyword evidence="1" id="KW-0732">Signal</keyword>
<sequence length="467" mass="50950" precursor="true">MIFRAFAASAILTSLLTTFAFAENKDFSLLVGKAPSDSNVLTLVNADLIRSSDFYKSAAASEGDIPFPGLESVKQFVAASRWRLPEGSAIFETMIVYLDGVSASDVIANDQASESSKFPEGTIPVKLSADTLGLYYPNDRQAAMRWADSGEINFQSDYLSKGIGYAENNDTQIVFAVDLDNALDPASMRSWIESNPFPGSTQLNPQSAANIIASLDGCTMGIKCTDKAVASWRFDFGANVKTLELVAKPLILNLIDRLGLSLTSMQTWEARVNDKSLFITGELSPSDIRVLMSVLAKSPESLDQLQLSKESAGSPNSSLTKVESTKMHYDMLNKILRDITHPTNSILTSGAKANYLERYASKIDGLPILNVDEDLLGTSAEIAMRLRTQSEGLRGNQIKAGNYSNNSREYSYNGGSYGLRYGLSDQQVAKHLGRASSALSGVEQKKQIANLMADLRRTLTQRYQVEF</sequence>
<dbReference type="EMBL" id="SJPW01000002">
    <property type="protein sequence ID" value="TWU58584.1"/>
    <property type="molecule type" value="Genomic_DNA"/>
</dbReference>
<accession>A0A5C6FEG4</accession>
<dbReference type="RefSeq" id="WP_146455589.1">
    <property type="nucleotide sequence ID" value="NZ_SJPW01000002.1"/>
</dbReference>
<name>A0A5C6FEG4_9BACT</name>
<evidence type="ECO:0000313" key="3">
    <source>
        <dbReference type="Proteomes" id="UP000318288"/>
    </source>
</evidence>
<feature type="chain" id="PRO_5023013668" evidence="1">
    <location>
        <begin position="23"/>
        <end position="467"/>
    </location>
</feature>
<evidence type="ECO:0000256" key="1">
    <source>
        <dbReference type="SAM" id="SignalP"/>
    </source>
</evidence>
<dbReference type="Proteomes" id="UP000318288">
    <property type="component" value="Unassembled WGS sequence"/>
</dbReference>
<keyword evidence="3" id="KW-1185">Reference proteome</keyword>
<dbReference type="OrthoDB" id="258179at2"/>
<evidence type="ECO:0000313" key="2">
    <source>
        <dbReference type="EMBL" id="TWU58584.1"/>
    </source>
</evidence>
<comment type="caution">
    <text evidence="2">The sequence shown here is derived from an EMBL/GenBank/DDBJ whole genome shotgun (WGS) entry which is preliminary data.</text>
</comment>
<dbReference type="AlphaFoldDB" id="A0A5C6FEG4"/>
<proteinExistence type="predicted"/>
<gene>
    <name evidence="2" type="ORF">Poly51_13630</name>
</gene>